<protein>
    <recommendedName>
        <fullName evidence="3">S-adenosyl-L-methionine hydrolase</fullName>
    </recommendedName>
</protein>
<dbReference type="InterPro" id="IPR057548">
    <property type="entry name" value="S-AdoMet_lyase-like"/>
</dbReference>
<evidence type="ECO:0008006" key="3">
    <source>
        <dbReference type="Google" id="ProtNLM"/>
    </source>
</evidence>
<proteinExistence type="predicted"/>
<keyword evidence="2" id="KW-1185">Reference proteome</keyword>
<name>A0ABZ2I5B9_9CAUD</name>
<sequence length="216" mass="24350">MIYTKEPANKVFVFVTAYRGHESLEVNEKMLKGLVRTIKTYPGAYGNLRDAHVQGCFKEDGMPAATQERTLKVECTEKQAAELTWLACKTYSQDAVLVVNSQTHTAALWSIEDVGEYPQVYPRLKEVSLGGTLQQVDAPKGECYSVIDGQYWGGCVMVKYGLTRQDMQEYRSAFKTACECTAGIPEAKADWFGYYMAQLAQTYRTRKVMYGNPVRN</sequence>
<dbReference type="EMBL" id="PP357453">
    <property type="protein sequence ID" value="WWT40758.1"/>
    <property type="molecule type" value="Genomic_DNA"/>
</dbReference>
<evidence type="ECO:0000313" key="2">
    <source>
        <dbReference type="Proteomes" id="UP001384675"/>
    </source>
</evidence>
<dbReference type="Proteomes" id="UP001384675">
    <property type="component" value="Segment"/>
</dbReference>
<dbReference type="Pfam" id="PF23780">
    <property type="entry name" value="S-AdoMet_lyase"/>
    <property type="match status" value="1"/>
</dbReference>
<reference evidence="1 2" key="1">
    <citation type="submission" date="2024-02" db="EMBL/GenBank/DDBJ databases">
        <title>Klebsiella phages.</title>
        <authorList>
            <person name="Li J."/>
            <person name="Feng Y."/>
            <person name="Zong Z."/>
        </authorList>
    </citation>
    <scope>NUCLEOTIDE SEQUENCE [LARGE SCALE GENOMIC DNA]</scope>
</reference>
<accession>A0ABZ2I5B9</accession>
<organism evidence="1 2">
    <name type="scientific">Klebsiella phage 175003</name>
    <dbReference type="NCBI Taxonomy" id="3127739"/>
    <lineage>
        <taxon>Viruses</taxon>
        <taxon>Duplodnaviria</taxon>
        <taxon>Heunggongvirae</taxon>
        <taxon>Uroviricota</taxon>
        <taxon>Caudoviricetes</taxon>
        <taxon>Autographivirales</taxon>
        <taxon>Autotranscriptaviridae</taxon>
        <taxon>Studiervirinae</taxon>
        <taxon>Przondovirus</taxon>
        <taxon>Przondovirus pv175003</taxon>
    </lineage>
</organism>
<evidence type="ECO:0000313" key="1">
    <source>
        <dbReference type="EMBL" id="WWT40758.1"/>
    </source>
</evidence>